<keyword evidence="1" id="KW-0418">Kinase</keyword>
<reference evidence="1 2" key="1">
    <citation type="journal article" date="2022" name="Plant J.">
        <title>Chromosome-level genome of Camellia lanceoleosa provides a valuable resource for understanding genome evolution and self-incompatibility.</title>
        <authorList>
            <person name="Gong W."/>
            <person name="Xiao S."/>
            <person name="Wang L."/>
            <person name="Liao Z."/>
            <person name="Chang Y."/>
            <person name="Mo W."/>
            <person name="Hu G."/>
            <person name="Li W."/>
            <person name="Zhao G."/>
            <person name="Zhu H."/>
            <person name="Hu X."/>
            <person name="Ji K."/>
            <person name="Xiang X."/>
            <person name="Song Q."/>
            <person name="Yuan D."/>
            <person name="Jin S."/>
            <person name="Zhang L."/>
        </authorList>
    </citation>
    <scope>NUCLEOTIDE SEQUENCE [LARGE SCALE GENOMIC DNA]</scope>
    <source>
        <strain evidence="1">SQ_2022a</strain>
    </source>
</reference>
<protein>
    <submittedName>
        <fullName evidence="1">Receptor protein kinase CLAVATA1</fullName>
    </submittedName>
</protein>
<evidence type="ECO:0000313" key="1">
    <source>
        <dbReference type="EMBL" id="KAI7990911.1"/>
    </source>
</evidence>
<organism evidence="1 2">
    <name type="scientific">Camellia lanceoleosa</name>
    <dbReference type="NCBI Taxonomy" id="1840588"/>
    <lineage>
        <taxon>Eukaryota</taxon>
        <taxon>Viridiplantae</taxon>
        <taxon>Streptophyta</taxon>
        <taxon>Embryophyta</taxon>
        <taxon>Tracheophyta</taxon>
        <taxon>Spermatophyta</taxon>
        <taxon>Magnoliopsida</taxon>
        <taxon>eudicotyledons</taxon>
        <taxon>Gunneridae</taxon>
        <taxon>Pentapetalae</taxon>
        <taxon>asterids</taxon>
        <taxon>Ericales</taxon>
        <taxon>Theaceae</taxon>
        <taxon>Camellia</taxon>
    </lineage>
</organism>
<accession>A0ACC0FQ67</accession>
<proteinExistence type="predicted"/>
<keyword evidence="2" id="KW-1185">Reference proteome</keyword>
<name>A0ACC0FQ67_9ERIC</name>
<gene>
    <name evidence="1" type="ORF">LOK49_LG12G00205</name>
</gene>
<sequence length="102" mass="11833">MFSCQNLTLINLFRNNLEGPILSFIGDLPNLEVLQIWENNFTLEQPTNLGRNGKLLRFDVATNHLTRTIPRDLREGRRLETLILMENYFVGPIPKGKLLLRL</sequence>
<comment type="caution">
    <text evidence="1">The sequence shown here is derived from an EMBL/GenBank/DDBJ whole genome shotgun (WGS) entry which is preliminary data.</text>
</comment>
<keyword evidence="1" id="KW-0675">Receptor</keyword>
<dbReference type="Proteomes" id="UP001060215">
    <property type="component" value="Chromosome 13"/>
</dbReference>
<dbReference type="EMBL" id="CM045770">
    <property type="protein sequence ID" value="KAI7990911.1"/>
    <property type="molecule type" value="Genomic_DNA"/>
</dbReference>
<evidence type="ECO:0000313" key="2">
    <source>
        <dbReference type="Proteomes" id="UP001060215"/>
    </source>
</evidence>
<keyword evidence="1" id="KW-0808">Transferase</keyword>